<reference evidence="2" key="2">
    <citation type="submission" date="2015-01" db="EMBL/GenBank/DDBJ databases">
        <title>Evolutionary Origins and Diversification of the Mycorrhizal Mutualists.</title>
        <authorList>
            <consortium name="DOE Joint Genome Institute"/>
            <consortium name="Mycorrhizal Genomics Consortium"/>
            <person name="Kohler A."/>
            <person name="Kuo A."/>
            <person name="Nagy L.G."/>
            <person name="Floudas D."/>
            <person name="Copeland A."/>
            <person name="Barry K.W."/>
            <person name="Cichocki N."/>
            <person name="Veneault-Fourrey C."/>
            <person name="LaButti K."/>
            <person name="Lindquist E.A."/>
            <person name="Lipzen A."/>
            <person name="Lundell T."/>
            <person name="Morin E."/>
            <person name="Murat C."/>
            <person name="Riley R."/>
            <person name="Ohm R."/>
            <person name="Sun H."/>
            <person name="Tunlid A."/>
            <person name="Henrissat B."/>
            <person name="Grigoriev I.V."/>
            <person name="Hibbett D.S."/>
            <person name="Martin F."/>
        </authorList>
    </citation>
    <scope>NUCLEOTIDE SEQUENCE [LARGE SCALE GENOMIC DNA]</scope>
    <source>
        <strain evidence="2">MAFF 305830</strain>
    </source>
</reference>
<sequence>MEDLLTKRGFPIHMKLMDETQTDECAGLLRPEFASGNTLIVKHHRPSLLSRQCSPRVQPSLDSPQWVSVNVIERGSTLEQGLWRTILCARWLERSSCPYARRR</sequence>
<dbReference type="HOGENOM" id="CLU_2265370_0_0_1"/>
<evidence type="ECO:0000313" key="1">
    <source>
        <dbReference type="EMBL" id="KIM30039.1"/>
    </source>
</evidence>
<evidence type="ECO:0000313" key="2">
    <source>
        <dbReference type="Proteomes" id="UP000054097"/>
    </source>
</evidence>
<proteinExistence type="predicted"/>
<name>A0A0C3BD31_SERVB</name>
<accession>A0A0C3BD31</accession>
<gene>
    <name evidence="1" type="ORF">M408DRAFT_100321</name>
</gene>
<dbReference type="AlphaFoldDB" id="A0A0C3BD31"/>
<dbReference type="Proteomes" id="UP000054097">
    <property type="component" value="Unassembled WGS sequence"/>
</dbReference>
<organism evidence="1 2">
    <name type="scientific">Serendipita vermifera MAFF 305830</name>
    <dbReference type="NCBI Taxonomy" id="933852"/>
    <lineage>
        <taxon>Eukaryota</taxon>
        <taxon>Fungi</taxon>
        <taxon>Dikarya</taxon>
        <taxon>Basidiomycota</taxon>
        <taxon>Agaricomycotina</taxon>
        <taxon>Agaricomycetes</taxon>
        <taxon>Sebacinales</taxon>
        <taxon>Serendipitaceae</taxon>
        <taxon>Serendipita</taxon>
    </lineage>
</organism>
<protein>
    <submittedName>
        <fullName evidence="1">Uncharacterized protein</fullName>
    </submittedName>
</protein>
<keyword evidence="2" id="KW-1185">Reference proteome</keyword>
<dbReference type="EMBL" id="KN824286">
    <property type="protein sequence ID" value="KIM30039.1"/>
    <property type="molecule type" value="Genomic_DNA"/>
</dbReference>
<reference evidence="1 2" key="1">
    <citation type="submission" date="2014-04" db="EMBL/GenBank/DDBJ databases">
        <authorList>
            <consortium name="DOE Joint Genome Institute"/>
            <person name="Kuo A."/>
            <person name="Zuccaro A."/>
            <person name="Kohler A."/>
            <person name="Nagy L.G."/>
            <person name="Floudas D."/>
            <person name="Copeland A."/>
            <person name="Barry K.W."/>
            <person name="Cichocki N."/>
            <person name="Veneault-Fourrey C."/>
            <person name="LaButti K."/>
            <person name="Lindquist E.A."/>
            <person name="Lipzen A."/>
            <person name="Lundell T."/>
            <person name="Morin E."/>
            <person name="Murat C."/>
            <person name="Sun H."/>
            <person name="Tunlid A."/>
            <person name="Henrissat B."/>
            <person name="Grigoriev I.V."/>
            <person name="Hibbett D.S."/>
            <person name="Martin F."/>
            <person name="Nordberg H.P."/>
            <person name="Cantor M.N."/>
            <person name="Hua S.X."/>
        </authorList>
    </citation>
    <scope>NUCLEOTIDE SEQUENCE [LARGE SCALE GENOMIC DNA]</scope>
    <source>
        <strain evidence="1 2">MAFF 305830</strain>
    </source>
</reference>